<dbReference type="Gene3D" id="1.20.1250.20">
    <property type="entry name" value="MFS general substrate transporter like domains"/>
    <property type="match status" value="1"/>
</dbReference>
<feature type="transmembrane region" description="Helical" evidence="3">
    <location>
        <begin position="997"/>
        <end position="1017"/>
    </location>
</feature>
<gene>
    <name evidence="5" type="ORF">PoB_002588500</name>
</gene>
<feature type="transmembrane region" description="Helical" evidence="3">
    <location>
        <begin position="177"/>
        <end position="196"/>
    </location>
</feature>
<evidence type="ECO:0000256" key="1">
    <source>
        <dbReference type="ARBA" id="ARBA00004141"/>
    </source>
</evidence>
<evidence type="ECO:0000259" key="4">
    <source>
        <dbReference type="PROSITE" id="PS50850"/>
    </source>
</evidence>
<proteinExistence type="predicted"/>
<dbReference type="PANTHER" id="PTHR11360">
    <property type="entry name" value="MONOCARBOXYLATE TRANSPORTER"/>
    <property type="match status" value="1"/>
</dbReference>
<dbReference type="GO" id="GO:0016020">
    <property type="term" value="C:membrane"/>
    <property type="evidence" value="ECO:0007669"/>
    <property type="project" value="UniProtKB-SubCell"/>
</dbReference>
<feature type="region of interest" description="Disordered" evidence="2">
    <location>
        <begin position="504"/>
        <end position="537"/>
    </location>
</feature>
<feature type="transmembrane region" description="Helical" evidence="3">
    <location>
        <begin position="965"/>
        <end position="982"/>
    </location>
</feature>
<keyword evidence="6" id="KW-1185">Reference proteome</keyword>
<evidence type="ECO:0000313" key="6">
    <source>
        <dbReference type="Proteomes" id="UP000735302"/>
    </source>
</evidence>
<comment type="subcellular location">
    <subcellularLocation>
        <location evidence="1">Membrane</location>
        <topology evidence="1">Multi-pass membrane protein</topology>
    </subcellularLocation>
</comment>
<feature type="region of interest" description="Disordered" evidence="2">
    <location>
        <begin position="667"/>
        <end position="695"/>
    </location>
</feature>
<dbReference type="InterPro" id="IPR011701">
    <property type="entry name" value="MFS"/>
</dbReference>
<feature type="transmembrane region" description="Helical" evidence="3">
    <location>
        <begin position="874"/>
        <end position="892"/>
    </location>
</feature>
<dbReference type="SUPFAM" id="SSF103473">
    <property type="entry name" value="MFS general substrate transporter"/>
    <property type="match status" value="2"/>
</dbReference>
<feature type="transmembrane region" description="Helical" evidence="3">
    <location>
        <begin position="98"/>
        <end position="128"/>
    </location>
</feature>
<protein>
    <submittedName>
        <fullName evidence="5">Monocarboxylate transporter 9</fullName>
    </submittedName>
</protein>
<accession>A0AAV3ZU85</accession>
<feature type="transmembrane region" description="Helical" evidence="3">
    <location>
        <begin position="208"/>
        <end position="227"/>
    </location>
</feature>
<dbReference type="AlphaFoldDB" id="A0AAV3ZU85"/>
<feature type="domain" description="Major facilitator superfamily (MFS) profile" evidence="4">
    <location>
        <begin position="838"/>
        <end position="1040"/>
    </location>
</feature>
<feature type="region of interest" description="Disordered" evidence="2">
    <location>
        <begin position="1"/>
        <end position="70"/>
    </location>
</feature>
<dbReference type="InterPro" id="IPR020846">
    <property type="entry name" value="MFS_dom"/>
</dbReference>
<feature type="region of interest" description="Disordered" evidence="2">
    <location>
        <begin position="558"/>
        <end position="587"/>
    </location>
</feature>
<keyword evidence="3" id="KW-1133">Transmembrane helix</keyword>
<evidence type="ECO:0000256" key="3">
    <source>
        <dbReference type="SAM" id="Phobius"/>
    </source>
</evidence>
<dbReference type="Proteomes" id="UP000735302">
    <property type="component" value="Unassembled WGS sequence"/>
</dbReference>
<name>A0AAV3ZU85_9GAST</name>
<organism evidence="5 6">
    <name type="scientific">Plakobranchus ocellatus</name>
    <dbReference type="NCBI Taxonomy" id="259542"/>
    <lineage>
        <taxon>Eukaryota</taxon>
        <taxon>Metazoa</taxon>
        <taxon>Spiralia</taxon>
        <taxon>Lophotrochozoa</taxon>
        <taxon>Mollusca</taxon>
        <taxon>Gastropoda</taxon>
        <taxon>Heterobranchia</taxon>
        <taxon>Euthyneura</taxon>
        <taxon>Panpulmonata</taxon>
        <taxon>Sacoglossa</taxon>
        <taxon>Placobranchoidea</taxon>
        <taxon>Plakobranchidae</taxon>
        <taxon>Plakobranchus</taxon>
    </lineage>
</organism>
<feature type="compositionally biased region" description="Polar residues" evidence="2">
    <location>
        <begin position="39"/>
        <end position="51"/>
    </location>
</feature>
<evidence type="ECO:0000313" key="5">
    <source>
        <dbReference type="EMBL" id="GFN99379.1"/>
    </source>
</evidence>
<feature type="transmembrane region" description="Helical" evidence="3">
    <location>
        <begin position="840"/>
        <end position="862"/>
    </location>
</feature>
<feature type="compositionally biased region" description="Basic and acidic residues" evidence="2">
    <location>
        <begin position="7"/>
        <end position="38"/>
    </location>
</feature>
<dbReference type="InterPro" id="IPR050327">
    <property type="entry name" value="Proton-linked_MCT"/>
</dbReference>
<feature type="compositionally biased region" description="Polar residues" evidence="2">
    <location>
        <begin position="667"/>
        <end position="687"/>
    </location>
</feature>
<feature type="transmembrane region" description="Helical" evidence="3">
    <location>
        <begin position="148"/>
        <end position="170"/>
    </location>
</feature>
<feature type="transmembrane region" description="Helical" evidence="3">
    <location>
        <begin position="904"/>
        <end position="921"/>
    </location>
</feature>
<comment type="caution">
    <text evidence="5">The sequence shown here is derived from an EMBL/GenBank/DDBJ whole genome shotgun (WGS) entry which is preliminary data.</text>
</comment>
<keyword evidence="3" id="KW-0472">Membrane</keyword>
<evidence type="ECO:0000256" key="2">
    <source>
        <dbReference type="SAM" id="MobiDB-lite"/>
    </source>
</evidence>
<dbReference type="PANTHER" id="PTHR11360:SF284">
    <property type="entry name" value="EG:103B4.3 PROTEIN-RELATED"/>
    <property type="match status" value="1"/>
</dbReference>
<sequence>MEAADGSDQHDEPGDERGTESAEEGEKLLHPPEEETKNHVMSSAQSVNGLVTSPYEKDSDQSSLATDRYVGRSRERVDADDYMEESESEADLAPDGGWGWVVCFGSFAINFILDGTLFSFGVLMLELISDLQEDKATTSWIGSAQMGIHMIMGMGFGLVFLPAVIVIVPYFNKRRAIATGIATSGSGLGVFAYAWIMDMLLEHFNWRGTVLILGGLILNCLLFSLLFRPLPLGNAKKAGGVRNSLPAEKEKTPDQLIIKANGTSFEVKENGADKPMTSHNGGHYVTSCDIPHRNSINQHHVKEMYTLSGSQTFSQRDAKPLRVSFHEDVNPELKATENSADSNCDSKSPIVLTGSDDALNPSNEKQALRDVTCHGVTENITDDNTAVNSSEIPIIVQTPPSPAILPNQTNTDAGKRKSKAVEMLENLEQEILTAFDNDFHEHHSVGQNECGSENTKPSVYSISSASSSFKQNEDCTACGANESSVLPGVESRVNNCNFTSDPLSFSHHQPSDSQNLSSNKQTFLNDGDSFNNTKLSSDDVKNNTYPCVEHQNCEESVPITESSLDQSSSPNVNNTTQMNTDKKSHSDLTNCINTDNNGCEDNDIDNTNCFDRSNCKTQYSESQEHNMKASLKHLDHLWHLKEENSGKFSVSRIYNSADHINAIMSGSAASNNGSRKVSENRYSNSHLQPPHRGPANHALSPLAANHKTADIGNSQTVSLYGINGYSSQHPHHRNKYHNHHNHHHPHHHRHSYYHLGGSRVEIVEHLKKGSSSHIPRGSSTHLAPYHYFGSMASFGAAMTHASSAENVDVIRVETQNKACNSCCVYFNQFFPLRLLQDAHFLLLLLGFIMWTAQSITMTYLPAYAVSLGIERTEAAFLISIVGIANVLGRPVAGLITDCLSIPSIWLYICALALAAAVNFMIPLCSSYHLLAACAGIFGLCMAVAVSMRTIVLADQMGVEVLTESFGIVALFQGISFIIWPPIAGSMMDEYNSSRPPFWLTAGMYTVSALAMLSAAFLSRRDRRSKPVEVMGVSIDGEAHV</sequence>
<keyword evidence="3" id="KW-0812">Transmembrane</keyword>
<dbReference type="Pfam" id="PF07690">
    <property type="entry name" value="MFS_1"/>
    <property type="match status" value="2"/>
</dbReference>
<feature type="compositionally biased region" description="Polar residues" evidence="2">
    <location>
        <begin position="504"/>
        <end position="535"/>
    </location>
</feature>
<dbReference type="InterPro" id="IPR036259">
    <property type="entry name" value="MFS_trans_sf"/>
</dbReference>
<dbReference type="PROSITE" id="PS50850">
    <property type="entry name" value="MFS"/>
    <property type="match status" value="1"/>
</dbReference>
<dbReference type="EMBL" id="BLXT01002992">
    <property type="protein sequence ID" value="GFN99379.1"/>
    <property type="molecule type" value="Genomic_DNA"/>
</dbReference>
<reference evidence="5 6" key="1">
    <citation type="journal article" date="2021" name="Elife">
        <title>Chloroplast acquisition without the gene transfer in kleptoplastic sea slugs, Plakobranchus ocellatus.</title>
        <authorList>
            <person name="Maeda T."/>
            <person name="Takahashi S."/>
            <person name="Yoshida T."/>
            <person name="Shimamura S."/>
            <person name="Takaki Y."/>
            <person name="Nagai Y."/>
            <person name="Toyoda A."/>
            <person name="Suzuki Y."/>
            <person name="Arimoto A."/>
            <person name="Ishii H."/>
            <person name="Satoh N."/>
            <person name="Nishiyama T."/>
            <person name="Hasebe M."/>
            <person name="Maruyama T."/>
            <person name="Minagawa J."/>
            <person name="Obokata J."/>
            <person name="Shigenobu S."/>
        </authorList>
    </citation>
    <scope>NUCLEOTIDE SEQUENCE [LARGE SCALE GENOMIC DNA]</scope>
</reference>
<dbReference type="GO" id="GO:0008028">
    <property type="term" value="F:monocarboxylic acid transmembrane transporter activity"/>
    <property type="evidence" value="ECO:0007669"/>
    <property type="project" value="TreeGrafter"/>
</dbReference>
<feature type="transmembrane region" description="Helical" evidence="3">
    <location>
        <begin position="927"/>
        <end position="953"/>
    </location>
</feature>
<feature type="compositionally biased region" description="Polar residues" evidence="2">
    <location>
        <begin position="559"/>
        <end position="579"/>
    </location>
</feature>